<reference evidence="1 2" key="1">
    <citation type="journal article" date="2015" name="Genome Announc.">
        <title>Complete genome sequence of Martelella endophytica YC6887, which has antifungal activity associated with a halophyte.</title>
        <authorList>
            <person name="Khan A."/>
            <person name="Khan H."/>
            <person name="Chung E.J."/>
            <person name="Hossain M.T."/>
            <person name="Chung Y.R."/>
        </authorList>
    </citation>
    <scope>NUCLEOTIDE SEQUENCE [LARGE SCALE GENOMIC DNA]</scope>
    <source>
        <strain evidence="1">YC6887</strain>
    </source>
</reference>
<name>A0A0D5LQG6_MAREN</name>
<dbReference type="EMBL" id="CP010803">
    <property type="protein sequence ID" value="AJY46007.1"/>
    <property type="molecule type" value="Genomic_DNA"/>
</dbReference>
<dbReference type="HOGENOM" id="CLU_043396_2_0_5"/>
<dbReference type="Pfam" id="PF06674">
    <property type="entry name" value="DUF1176"/>
    <property type="match status" value="1"/>
</dbReference>
<evidence type="ECO:0000313" key="2">
    <source>
        <dbReference type="Proteomes" id="UP000032611"/>
    </source>
</evidence>
<evidence type="ECO:0000313" key="1">
    <source>
        <dbReference type="EMBL" id="AJY46007.1"/>
    </source>
</evidence>
<protein>
    <recommendedName>
        <fullName evidence="3">DUF1176 domain-containing protein</fullName>
    </recommendedName>
</protein>
<proteinExistence type="predicted"/>
<dbReference type="Proteomes" id="UP000032611">
    <property type="component" value="Chromosome"/>
</dbReference>
<dbReference type="AlphaFoldDB" id="A0A0D5LQG6"/>
<keyword evidence="2" id="KW-1185">Reference proteome</keyword>
<dbReference type="InterPro" id="IPR009560">
    <property type="entry name" value="DUF1176"/>
</dbReference>
<dbReference type="PATRIC" id="fig|1486262.3.peg.2185"/>
<dbReference type="KEGG" id="mey:TM49_10550"/>
<organism evidence="1 2">
    <name type="scientific">Martelella endophytica</name>
    <dbReference type="NCBI Taxonomy" id="1486262"/>
    <lineage>
        <taxon>Bacteria</taxon>
        <taxon>Pseudomonadati</taxon>
        <taxon>Pseudomonadota</taxon>
        <taxon>Alphaproteobacteria</taxon>
        <taxon>Hyphomicrobiales</taxon>
        <taxon>Aurantimonadaceae</taxon>
        <taxon>Martelella</taxon>
    </lineage>
</organism>
<accession>A0A0D5LQG6</accession>
<evidence type="ECO:0008006" key="3">
    <source>
        <dbReference type="Google" id="ProtNLM"/>
    </source>
</evidence>
<sequence length="360" mass="38541">MATVALFMGGAVPAASAFEYRQIEGWAVSCNNAYGCTISLTPSAGGGANGSELAAIQWHRTSAPNAPLTLSLPFPPGFFQKGDPKGQYRIVVDGVEAFSTGIAGLAEDDALGAFGISDPDTLMVLFRRMSDGHSATISYSGGLGAFSADIALTGLATSARFVDTLQSRDGHTDALVETGLVEPPADPAVWAISRYDQLPDSILRNLSDKNSACYTDEQHLQQSDAFAFKGNWGTMVLLPCGPSGAYNQPYQMYVGKDEDFHRAEFPNVSDAGITVLDTVYNVNFDLKNLKLTSVFLGRGLGDCGLAHYWKIESQLSGNPLVLTHERAKNACDGTDVGAEHWPISWRSEIRIKAEEGNDDD</sequence>
<gene>
    <name evidence="1" type="ORF">TM49_10550</name>
</gene>